<evidence type="ECO:0000259" key="3">
    <source>
        <dbReference type="PROSITE" id="PS50056"/>
    </source>
</evidence>
<dbReference type="OrthoDB" id="1188001at2"/>
<name>A0A161XKA3_9NOCA</name>
<accession>A0A161XKA3</accession>
<evidence type="ECO:0000256" key="2">
    <source>
        <dbReference type="SAM" id="SignalP"/>
    </source>
</evidence>
<protein>
    <submittedName>
        <fullName evidence="4">Tyrosine protein phosphatase</fullName>
    </submittedName>
</protein>
<dbReference type="PANTHER" id="PTHR31126">
    <property type="entry name" value="TYROSINE-PROTEIN PHOSPHATASE"/>
    <property type="match status" value="1"/>
</dbReference>
<dbReference type="EMBL" id="LWGR01000005">
    <property type="protein sequence ID" value="KZM74268.1"/>
    <property type="molecule type" value="Genomic_DNA"/>
</dbReference>
<feature type="domain" description="Tyrosine specific protein phosphatases" evidence="3">
    <location>
        <begin position="158"/>
        <end position="199"/>
    </location>
</feature>
<keyword evidence="5" id="KW-1185">Reference proteome</keyword>
<evidence type="ECO:0000313" key="4">
    <source>
        <dbReference type="EMBL" id="KZM74268.1"/>
    </source>
</evidence>
<dbReference type="GO" id="GO:0004721">
    <property type="term" value="F:phosphoprotein phosphatase activity"/>
    <property type="evidence" value="ECO:0007669"/>
    <property type="project" value="InterPro"/>
</dbReference>
<feature type="signal peptide" evidence="2">
    <location>
        <begin position="1"/>
        <end position="25"/>
    </location>
</feature>
<comment type="similarity">
    <text evidence="1">Belongs to the protein-tyrosine phosphatase family.</text>
</comment>
<sequence length="268" mass="27913">MVSRPIRLTAAVAAGLTLACGPVLGAATAAPPPAASAAVVSTVDQRALGLQGVQNARDLGGYRTTDGHVVRDGLVFRSGDLSKATDADLAALTDRKVRVVEDLRASYERLVAPDRVPAGARDDWNDIIGHAPPQVLVSTLVAGTDLYRAFITAPGANQSFANVLHDIADTDGAVLFHCTAGKDRTGWTAAVLLTILGVDRDTVNYDYLLSNYYRNAAPGDALNGVVPAALDAAFDQVNASYGSFDNYVHTGLGLTDADIAALKAKLLS</sequence>
<dbReference type="Pfam" id="PF13350">
    <property type="entry name" value="Y_phosphatase3"/>
    <property type="match status" value="1"/>
</dbReference>
<dbReference type="Proteomes" id="UP000076512">
    <property type="component" value="Unassembled WGS sequence"/>
</dbReference>
<dbReference type="PROSITE" id="PS00383">
    <property type="entry name" value="TYR_PHOSPHATASE_1"/>
    <property type="match status" value="1"/>
</dbReference>
<dbReference type="InterPro" id="IPR026893">
    <property type="entry name" value="Tyr/Ser_Pase_IphP-type"/>
</dbReference>
<proteinExistence type="inferred from homology"/>
<dbReference type="PROSITE" id="PS51257">
    <property type="entry name" value="PROKAR_LIPOPROTEIN"/>
    <property type="match status" value="1"/>
</dbReference>
<keyword evidence="2" id="KW-0732">Signal</keyword>
<dbReference type="AlphaFoldDB" id="A0A161XKA3"/>
<dbReference type="InterPro" id="IPR029021">
    <property type="entry name" value="Prot-tyrosine_phosphatase-like"/>
</dbReference>
<dbReference type="STRING" id="455432.AWN90_24470"/>
<dbReference type="Gene3D" id="3.90.190.10">
    <property type="entry name" value="Protein tyrosine phosphatase superfamily"/>
    <property type="match status" value="1"/>
</dbReference>
<dbReference type="InterPro" id="IPR000387">
    <property type="entry name" value="Tyr_Pase_dom"/>
</dbReference>
<dbReference type="RefSeq" id="WP_067587389.1">
    <property type="nucleotide sequence ID" value="NZ_JABMCZ010000005.1"/>
</dbReference>
<reference evidence="4 5" key="1">
    <citation type="submission" date="2016-04" db="EMBL/GenBank/DDBJ databases">
        <authorList>
            <person name="Evans L.H."/>
            <person name="Alamgir A."/>
            <person name="Owens N."/>
            <person name="Weber N.D."/>
            <person name="Virtaneva K."/>
            <person name="Barbian K."/>
            <person name="Babar A."/>
            <person name="Rosenke K."/>
        </authorList>
    </citation>
    <scope>NUCLEOTIDE SEQUENCE [LARGE SCALE GENOMIC DNA]</scope>
    <source>
        <strain evidence="4 5">IFM 0406</strain>
    </source>
</reference>
<dbReference type="InterPro" id="IPR016130">
    <property type="entry name" value="Tyr_Pase_AS"/>
</dbReference>
<dbReference type="PANTHER" id="PTHR31126:SF1">
    <property type="entry name" value="TYROSINE SPECIFIC PROTEIN PHOSPHATASES DOMAIN-CONTAINING PROTEIN"/>
    <property type="match status" value="1"/>
</dbReference>
<dbReference type="PROSITE" id="PS50056">
    <property type="entry name" value="TYR_PHOSPHATASE_2"/>
    <property type="match status" value="1"/>
</dbReference>
<evidence type="ECO:0000256" key="1">
    <source>
        <dbReference type="ARBA" id="ARBA00009580"/>
    </source>
</evidence>
<feature type="chain" id="PRO_5039712379" evidence="2">
    <location>
        <begin position="26"/>
        <end position="268"/>
    </location>
</feature>
<evidence type="ECO:0000313" key="5">
    <source>
        <dbReference type="Proteomes" id="UP000076512"/>
    </source>
</evidence>
<comment type="caution">
    <text evidence="4">The sequence shown here is derived from an EMBL/GenBank/DDBJ whole genome shotgun (WGS) entry which is preliminary data.</text>
</comment>
<dbReference type="SUPFAM" id="SSF52799">
    <property type="entry name" value="(Phosphotyrosine protein) phosphatases II"/>
    <property type="match status" value="1"/>
</dbReference>
<gene>
    <name evidence="4" type="ORF">AWN90_24470</name>
</gene>
<organism evidence="4 5">
    <name type="scientific">Nocardia terpenica</name>
    <dbReference type="NCBI Taxonomy" id="455432"/>
    <lineage>
        <taxon>Bacteria</taxon>
        <taxon>Bacillati</taxon>
        <taxon>Actinomycetota</taxon>
        <taxon>Actinomycetes</taxon>
        <taxon>Mycobacteriales</taxon>
        <taxon>Nocardiaceae</taxon>
        <taxon>Nocardia</taxon>
    </lineage>
</organism>